<comment type="caution">
    <text evidence="1">The sequence shown here is derived from an EMBL/GenBank/DDBJ whole genome shotgun (WGS) entry which is preliminary data.</text>
</comment>
<gene>
    <name evidence="1" type="ORF">L3Q82_014552</name>
</gene>
<keyword evidence="2" id="KW-1185">Reference proteome</keyword>
<dbReference type="Proteomes" id="UP000831701">
    <property type="component" value="Chromosome 17"/>
</dbReference>
<feature type="non-terminal residue" evidence="1">
    <location>
        <position position="1"/>
    </location>
</feature>
<sequence length="804" mass="90175">QPSTQLTWDCPHRCAIGSGTSSPTGLQVVRIGDNTSSTLVQSTGTPQGCVLSPALFTLFTSDCSAIHSTNTIVKFADDTTVVGLISDNDETHYREEIQHLTQWCSNNNLVLNTSKTKEVIVDYRSSPSKEGSTKTLFFLRKLKRAGLSPQLLTNFYRATIESILCLCRIQKKAQHIAADQGKRTVCTASLWKMVVVRDSCDGCFLSQGWFAGRNLAVSQVTTKYFLWVDDDFVFTEETKIEKLVEVMEAVPELDVVRMKRLMFEESEAGTNRAVINLLCLILHVISWAGRYKGTSFTSPFSMRKERKWMAAACTESLKGSSTPLPGYPQCSVASGVVNFFLARTDAALRVGFGPKLQRVAHSEFFMDGLGSLLVASCDHVTIGHQPKTGQDEDAARYAKFRHPPKSDVEFKLQLHFFKNHLKRFALTRLISAGFPPPRGPCTCPDGSVLLKDHLPKEQYEELVQRRAKELQQHKARSVYSKGSLVYSGNGETVLMLESNSLVILNEVLAKVSYSSTVYHIHTGDLASFQFESHEAVFPITIKQPQLPVLYDMGTDISSQVTITTKTFLRYTQIKELLKSIRRFYSNIKVIIADDSFEPEHITEEYVQHYIMPPAQGWFAGRNLAVSQVTTKYFLWVDDDFVFTEETKIEKLVEVMEAVPELDVLGGSVQGNQFYFSLLYEEGEEMDGGCLHRKSKGKFHSLPGYPQCSVVSGVVNFFLARTDAVLRVGFDPKLQRVAHSEFFMDGLGSLLVASCDHVTIGHQPKTGQDKDAARYTKFRHPPKSDVKLKLQLHFFKNHLKCVQYG</sequence>
<dbReference type="EMBL" id="CM041547">
    <property type="protein sequence ID" value="KAI3360244.1"/>
    <property type="molecule type" value="Genomic_DNA"/>
</dbReference>
<accession>A0ACB8VXF0</accession>
<evidence type="ECO:0000313" key="2">
    <source>
        <dbReference type="Proteomes" id="UP000831701"/>
    </source>
</evidence>
<organism evidence="1 2">
    <name type="scientific">Scortum barcoo</name>
    <name type="common">barcoo grunter</name>
    <dbReference type="NCBI Taxonomy" id="214431"/>
    <lineage>
        <taxon>Eukaryota</taxon>
        <taxon>Metazoa</taxon>
        <taxon>Chordata</taxon>
        <taxon>Craniata</taxon>
        <taxon>Vertebrata</taxon>
        <taxon>Euteleostomi</taxon>
        <taxon>Actinopterygii</taxon>
        <taxon>Neopterygii</taxon>
        <taxon>Teleostei</taxon>
        <taxon>Neoteleostei</taxon>
        <taxon>Acanthomorphata</taxon>
        <taxon>Eupercaria</taxon>
        <taxon>Centrarchiformes</taxon>
        <taxon>Terapontoidei</taxon>
        <taxon>Terapontidae</taxon>
        <taxon>Scortum</taxon>
    </lineage>
</organism>
<reference evidence="1" key="1">
    <citation type="submission" date="2022-04" db="EMBL/GenBank/DDBJ databases">
        <title>Jade perch genome.</title>
        <authorList>
            <person name="Chao B."/>
        </authorList>
    </citation>
    <scope>NUCLEOTIDE SEQUENCE</scope>
    <source>
        <strain evidence="1">CB-2022</strain>
    </source>
</reference>
<name>A0ACB8VXF0_9TELE</name>
<evidence type="ECO:0000313" key="1">
    <source>
        <dbReference type="EMBL" id="KAI3360244.1"/>
    </source>
</evidence>
<protein>
    <submittedName>
        <fullName evidence="1">Uncharacterized protein</fullName>
    </submittedName>
</protein>
<proteinExistence type="predicted"/>